<organism evidence="1">
    <name type="scientific">uncultured Caudovirales phage</name>
    <dbReference type="NCBI Taxonomy" id="2100421"/>
    <lineage>
        <taxon>Viruses</taxon>
        <taxon>Duplodnaviria</taxon>
        <taxon>Heunggongvirae</taxon>
        <taxon>Uroviricota</taxon>
        <taxon>Caudoviricetes</taxon>
        <taxon>Peduoviridae</taxon>
        <taxon>Maltschvirus</taxon>
        <taxon>Maltschvirus maltsch</taxon>
    </lineage>
</organism>
<proteinExistence type="predicted"/>
<gene>
    <name evidence="1" type="ORF">UFOVP1290_162</name>
</gene>
<sequence>MKLRGRTNKGKNRIRELGEDWILVKESETVSFSSERGWLMIQPISNPDKGRWILSKNDPDFEVVGDEA</sequence>
<name>A0A6J5RKQ7_9CAUD</name>
<evidence type="ECO:0000313" key="1">
    <source>
        <dbReference type="EMBL" id="CAB4196642.1"/>
    </source>
</evidence>
<accession>A0A6J5RKQ7</accession>
<reference evidence="1" key="1">
    <citation type="submission" date="2020-05" db="EMBL/GenBank/DDBJ databases">
        <authorList>
            <person name="Chiriac C."/>
            <person name="Salcher M."/>
            <person name="Ghai R."/>
            <person name="Kavagutti S V."/>
        </authorList>
    </citation>
    <scope>NUCLEOTIDE SEQUENCE</scope>
</reference>
<dbReference type="EMBL" id="LR797252">
    <property type="protein sequence ID" value="CAB4196642.1"/>
    <property type="molecule type" value="Genomic_DNA"/>
</dbReference>
<protein>
    <submittedName>
        <fullName evidence="1">Uncharacterized protein</fullName>
    </submittedName>
</protein>